<name>A0ABP8P9A8_9MICO</name>
<reference evidence="3" key="1">
    <citation type="journal article" date="2019" name="Int. J. Syst. Evol. Microbiol.">
        <title>The Global Catalogue of Microorganisms (GCM) 10K type strain sequencing project: providing services to taxonomists for standard genome sequencing and annotation.</title>
        <authorList>
            <consortium name="The Broad Institute Genomics Platform"/>
            <consortium name="The Broad Institute Genome Sequencing Center for Infectious Disease"/>
            <person name="Wu L."/>
            <person name="Ma J."/>
        </authorList>
    </citation>
    <scope>NUCLEOTIDE SEQUENCE [LARGE SCALE GENOMIC DNA]</scope>
    <source>
        <strain evidence="3">JCM 17839</strain>
    </source>
</reference>
<evidence type="ECO:0000259" key="1">
    <source>
        <dbReference type="Pfam" id="PF12728"/>
    </source>
</evidence>
<organism evidence="2 3">
    <name type="scientific">Microbacterium panaciterrae</name>
    <dbReference type="NCBI Taxonomy" id="985759"/>
    <lineage>
        <taxon>Bacteria</taxon>
        <taxon>Bacillati</taxon>
        <taxon>Actinomycetota</taxon>
        <taxon>Actinomycetes</taxon>
        <taxon>Micrococcales</taxon>
        <taxon>Microbacteriaceae</taxon>
        <taxon>Microbacterium</taxon>
    </lineage>
</organism>
<accession>A0ABP8P9A8</accession>
<dbReference type="InterPro" id="IPR010093">
    <property type="entry name" value="SinI_DNA-bd"/>
</dbReference>
<evidence type="ECO:0000313" key="3">
    <source>
        <dbReference type="Proteomes" id="UP001500731"/>
    </source>
</evidence>
<evidence type="ECO:0000313" key="2">
    <source>
        <dbReference type="EMBL" id="GAA4482566.1"/>
    </source>
</evidence>
<dbReference type="NCBIfam" id="TIGR01764">
    <property type="entry name" value="excise"/>
    <property type="match status" value="1"/>
</dbReference>
<dbReference type="EMBL" id="BAABGP010000008">
    <property type="protein sequence ID" value="GAA4482566.1"/>
    <property type="molecule type" value="Genomic_DNA"/>
</dbReference>
<feature type="domain" description="Helix-turn-helix" evidence="1">
    <location>
        <begin position="34"/>
        <end position="89"/>
    </location>
</feature>
<proteinExistence type="predicted"/>
<comment type="caution">
    <text evidence="2">The sequence shown here is derived from an EMBL/GenBank/DDBJ whole genome shotgun (WGS) entry which is preliminary data.</text>
</comment>
<gene>
    <name evidence="2" type="ORF">GCM10023171_12750</name>
</gene>
<dbReference type="Proteomes" id="UP001500731">
    <property type="component" value="Unassembled WGS sequence"/>
</dbReference>
<keyword evidence="3" id="KW-1185">Reference proteome</keyword>
<dbReference type="RefSeq" id="WP_345185410.1">
    <property type="nucleotide sequence ID" value="NZ_BAABGP010000008.1"/>
</dbReference>
<sequence>MHTRAKEPLDNASPLTFAPDLCAGGMNKRIPPEYLSPREAAERLNVSVDSIRRLIASGTLQAFKFGNPPTHKGRDMRPIRIPVEAVDAALHLMIPGAA</sequence>
<protein>
    <recommendedName>
        <fullName evidence="1">Helix-turn-helix domain-containing protein</fullName>
    </recommendedName>
</protein>
<dbReference type="Pfam" id="PF12728">
    <property type="entry name" value="HTH_17"/>
    <property type="match status" value="1"/>
</dbReference>
<dbReference type="InterPro" id="IPR041657">
    <property type="entry name" value="HTH_17"/>
</dbReference>